<keyword evidence="1" id="KW-0472">Membrane</keyword>
<reference evidence="2 3" key="1">
    <citation type="submission" date="2019-04" db="EMBL/GenBank/DDBJ databases">
        <title>Fungal friends and foes A comparative genomics study of 23 Aspergillus species from section Flavi.</title>
        <authorList>
            <consortium name="DOE Joint Genome Institute"/>
            <person name="Kjaerbolling I."/>
            <person name="Vesth T.C."/>
            <person name="Frisvad J.C."/>
            <person name="Nybo J.L."/>
            <person name="Theobald S."/>
            <person name="Kildgaard S."/>
            <person name="Petersen T.I."/>
            <person name="Kuo A."/>
            <person name="Sato A."/>
            <person name="Lyhne E.K."/>
            <person name="Kogle M.E."/>
            <person name="Wiebenga A."/>
            <person name="Kun R.S."/>
            <person name="Lubbers R.J."/>
            <person name="Makela M.R."/>
            <person name="Barry K."/>
            <person name="Chovatia M."/>
            <person name="Clum A."/>
            <person name="Daum C."/>
            <person name="Haridas S."/>
            <person name="He G."/>
            <person name="LaButti K."/>
            <person name="Lipzen A."/>
            <person name="Mondo S."/>
            <person name="Pangilinan J."/>
            <person name="Riley R."/>
            <person name="Salamov A."/>
            <person name="Simmons B.A."/>
            <person name="Magnuson J.K."/>
            <person name="Henrissat B."/>
            <person name="Mortensen U.H."/>
            <person name="Larsen T.O."/>
            <person name="De vries R.P."/>
            <person name="Grigoriev I.V."/>
            <person name="Machida M."/>
            <person name="Baker S.E."/>
            <person name="Andersen M.R."/>
        </authorList>
    </citation>
    <scope>NUCLEOTIDE SEQUENCE [LARGE SCALE GENOMIC DNA]</scope>
    <source>
        <strain evidence="2 3">CBS 126849</strain>
    </source>
</reference>
<keyword evidence="1" id="KW-0812">Transmembrane</keyword>
<feature type="transmembrane region" description="Helical" evidence="1">
    <location>
        <begin position="6"/>
        <end position="28"/>
    </location>
</feature>
<evidence type="ECO:0000313" key="3">
    <source>
        <dbReference type="Proteomes" id="UP000326799"/>
    </source>
</evidence>
<organism evidence="2 3">
    <name type="scientific">Aspergillus novoparasiticus</name>
    <dbReference type="NCBI Taxonomy" id="986946"/>
    <lineage>
        <taxon>Eukaryota</taxon>
        <taxon>Fungi</taxon>
        <taxon>Dikarya</taxon>
        <taxon>Ascomycota</taxon>
        <taxon>Pezizomycotina</taxon>
        <taxon>Eurotiomycetes</taxon>
        <taxon>Eurotiomycetidae</taxon>
        <taxon>Eurotiales</taxon>
        <taxon>Aspergillaceae</taxon>
        <taxon>Aspergillus</taxon>
        <taxon>Aspergillus subgen. Circumdati</taxon>
    </lineage>
</organism>
<gene>
    <name evidence="2" type="ORF">BDV33DRAFT_184710</name>
</gene>
<evidence type="ECO:0000256" key="1">
    <source>
        <dbReference type="SAM" id="Phobius"/>
    </source>
</evidence>
<keyword evidence="3" id="KW-1185">Reference proteome</keyword>
<dbReference type="AlphaFoldDB" id="A0A5N6E9K8"/>
<protein>
    <submittedName>
        <fullName evidence="2">Uncharacterized protein</fullName>
    </submittedName>
</protein>
<dbReference type="EMBL" id="ML733608">
    <property type="protein sequence ID" value="KAB8213463.1"/>
    <property type="molecule type" value="Genomic_DNA"/>
</dbReference>
<dbReference type="Proteomes" id="UP000326799">
    <property type="component" value="Unassembled WGS sequence"/>
</dbReference>
<keyword evidence="1" id="KW-1133">Transmembrane helix</keyword>
<accession>A0A5N6E9K8</accession>
<name>A0A5N6E9K8_9EURO</name>
<proteinExistence type="predicted"/>
<evidence type="ECO:0000313" key="2">
    <source>
        <dbReference type="EMBL" id="KAB8213463.1"/>
    </source>
</evidence>
<sequence>MNSIVSTPAIPVIHCLSFPAAVAIFMVIPQFRKHYPRLTYEQCPQLARLLLLR</sequence>